<dbReference type="SUPFAM" id="SSF52540">
    <property type="entry name" value="P-loop containing nucleoside triphosphate hydrolases"/>
    <property type="match status" value="1"/>
</dbReference>
<dbReference type="AlphaFoldDB" id="A0A4S4FEG3"/>
<reference evidence="3 4" key="1">
    <citation type="submission" date="2019-04" db="EMBL/GenBank/DDBJ databases">
        <authorList>
            <person name="Jiang L."/>
        </authorList>
    </citation>
    <scope>NUCLEOTIDE SEQUENCE [LARGE SCALE GENOMIC DNA]</scope>
    <source>
        <strain evidence="3 4">YIM 131853</strain>
    </source>
</reference>
<evidence type="ECO:0000313" key="4">
    <source>
        <dbReference type="Proteomes" id="UP000309133"/>
    </source>
</evidence>
<organism evidence="3 4">
    <name type="scientific">Naasia lichenicola</name>
    <dbReference type="NCBI Taxonomy" id="2565933"/>
    <lineage>
        <taxon>Bacteria</taxon>
        <taxon>Bacillati</taxon>
        <taxon>Actinomycetota</taxon>
        <taxon>Actinomycetes</taxon>
        <taxon>Micrococcales</taxon>
        <taxon>Microbacteriaceae</taxon>
        <taxon>Naasia</taxon>
    </lineage>
</organism>
<evidence type="ECO:0000259" key="2">
    <source>
        <dbReference type="Pfam" id="PF00437"/>
    </source>
</evidence>
<dbReference type="CDD" id="cd01130">
    <property type="entry name" value="VirB11-like_ATPase"/>
    <property type="match status" value="1"/>
</dbReference>
<dbReference type="PANTHER" id="PTHR30486">
    <property type="entry name" value="TWITCHING MOTILITY PROTEIN PILT"/>
    <property type="match status" value="1"/>
</dbReference>
<protein>
    <submittedName>
        <fullName evidence="3">CpaF family protein</fullName>
    </submittedName>
</protein>
<proteinExistence type="inferred from homology"/>
<comment type="caution">
    <text evidence="3">The sequence shown here is derived from an EMBL/GenBank/DDBJ whole genome shotgun (WGS) entry which is preliminary data.</text>
</comment>
<evidence type="ECO:0000256" key="1">
    <source>
        <dbReference type="ARBA" id="ARBA00006611"/>
    </source>
</evidence>
<dbReference type="OrthoDB" id="9810761at2"/>
<dbReference type="EMBL" id="SSSM01000006">
    <property type="protein sequence ID" value="THG28530.1"/>
    <property type="molecule type" value="Genomic_DNA"/>
</dbReference>
<sequence>MSSAVTLITDRVRARVRRDGIDLAQQRDLAVGYVRDEIERYAERAVGTGDPMIASESAVHREVLAALTGFGPLQPFLDDPSVEEIWINSPCRVFIAKNGLTELTPLVLSDAEIRDLVERMLQSSGRRVDLSSPFVDASLPDGSRLHVVIPDVTHRHWAVNIRKFRSGLRGLHELVELGSLDRRAAEFLRLSVLAGLNILVSGATQAGKTTMLGALLSSARPSERIITVEETFELDLPGRDVVAMQCRQPSLEGTGEITLRRLIKEALRMRPDRIVVGEVREAESLDLLIALNSGIPGMCSLHANSARDALTKLCTLPLLAGRNIDGAFVVPTVASSIDLVVHCQLTRDGRRRVSEILAPTGNVEGAPGAGGVIGASSLFALRDGRLRATGGHPTRTEKFVAAGLDPHAVLSEAAA</sequence>
<dbReference type="InterPro" id="IPR027417">
    <property type="entry name" value="P-loop_NTPase"/>
</dbReference>
<dbReference type="InterPro" id="IPR001482">
    <property type="entry name" value="T2SS/T4SS_dom"/>
</dbReference>
<dbReference type="Pfam" id="PF00437">
    <property type="entry name" value="T2SSE"/>
    <property type="match status" value="1"/>
</dbReference>
<evidence type="ECO:0000313" key="3">
    <source>
        <dbReference type="EMBL" id="THG28530.1"/>
    </source>
</evidence>
<dbReference type="Gene3D" id="3.30.450.380">
    <property type="match status" value="1"/>
</dbReference>
<accession>A0A4S4FEG3</accession>
<comment type="similarity">
    <text evidence="1">Belongs to the GSP E family.</text>
</comment>
<name>A0A4S4FEG3_9MICO</name>
<dbReference type="GO" id="GO:0016887">
    <property type="term" value="F:ATP hydrolysis activity"/>
    <property type="evidence" value="ECO:0007669"/>
    <property type="project" value="InterPro"/>
</dbReference>
<dbReference type="InterPro" id="IPR050921">
    <property type="entry name" value="T4SS_GSP_E_ATPase"/>
</dbReference>
<keyword evidence="4" id="KW-1185">Reference proteome</keyword>
<gene>
    <name evidence="3" type="ORF">E6C64_17090</name>
</gene>
<dbReference type="RefSeq" id="WP_136428890.1">
    <property type="nucleotide sequence ID" value="NZ_SSSM01000006.1"/>
</dbReference>
<feature type="domain" description="Bacterial type II secretion system protein E" evidence="2">
    <location>
        <begin position="68"/>
        <end position="347"/>
    </location>
</feature>
<dbReference type="Gene3D" id="3.40.50.300">
    <property type="entry name" value="P-loop containing nucleotide triphosphate hydrolases"/>
    <property type="match status" value="1"/>
</dbReference>
<dbReference type="PANTHER" id="PTHR30486:SF6">
    <property type="entry name" value="TYPE IV PILUS RETRACTATION ATPASE PILT"/>
    <property type="match status" value="1"/>
</dbReference>
<dbReference type="Proteomes" id="UP000309133">
    <property type="component" value="Unassembled WGS sequence"/>
</dbReference>